<comment type="caution">
    <text evidence="1">The sequence shown here is derived from an EMBL/GenBank/DDBJ whole genome shotgun (WGS) entry which is preliminary data.</text>
</comment>
<proteinExistence type="predicted"/>
<protein>
    <submittedName>
        <fullName evidence="1">Uncharacterized protein</fullName>
    </submittedName>
</protein>
<dbReference type="Proteomes" id="UP000245634">
    <property type="component" value="Unassembled WGS sequence"/>
</dbReference>
<keyword evidence="2" id="KW-1185">Reference proteome</keyword>
<dbReference type="AlphaFoldDB" id="A0A316DD16"/>
<reference evidence="1 2" key="1">
    <citation type="submission" date="2018-05" db="EMBL/GenBank/DDBJ databases">
        <title>Genomic Encyclopedia of Type Strains, Phase IV (KMG-IV): sequencing the most valuable type-strain genomes for metagenomic binning, comparative biology and taxonomic classification.</title>
        <authorList>
            <person name="Goeker M."/>
        </authorList>
    </citation>
    <scope>NUCLEOTIDE SEQUENCE [LARGE SCALE GENOMIC DNA]</scope>
    <source>
        <strain evidence="1 2">DSM 18773</strain>
    </source>
</reference>
<gene>
    <name evidence="1" type="ORF">C7459_103123</name>
</gene>
<name>A0A316DD16_9BACL</name>
<evidence type="ECO:0000313" key="1">
    <source>
        <dbReference type="EMBL" id="PWK15586.1"/>
    </source>
</evidence>
<accession>A0A316DD16</accession>
<organism evidence="1 2">
    <name type="scientific">Tumebacillus permanentifrigoris</name>
    <dbReference type="NCBI Taxonomy" id="378543"/>
    <lineage>
        <taxon>Bacteria</taxon>
        <taxon>Bacillati</taxon>
        <taxon>Bacillota</taxon>
        <taxon>Bacilli</taxon>
        <taxon>Bacillales</taxon>
        <taxon>Alicyclobacillaceae</taxon>
        <taxon>Tumebacillus</taxon>
    </lineage>
</organism>
<evidence type="ECO:0000313" key="2">
    <source>
        <dbReference type="Proteomes" id="UP000245634"/>
    </source>
</evidence>
<dbReference type="RefSeq" id="WP_109686771.1">
    <property type="nucleotide sequence ID" value="NZ_QGGL01000003.1"/>
</dbReference>
<dbReference type="OrthoDB" id="2382348at2"/>
<dbReference type="EMBL" id="QGGL01000003">
    <property type="protein sequence ID" value="PWK15586.1"/>
    <property type="molecule type" value="Genomic_DNA"/>
</dbReference>
<sequence>MTTSTACTVSAEGIKRFAELMAEELGITDLLTAERWANPGMRSRPLPDHSIQCRHNQLRLSTTSGKKGNSLS</sequence>